<dbReference type="InterPro" id="IPR029045">
    <property type="entry name" value="ClpP/crotonase-like_dom_sf"/>
</dbReference>
<gene>
    <name evidence="4" type="ordered locus">RC1_0226</name>
</gene>
<evidence type="ECO:0000313" key="5">
    <source>
        <dbReference type="Proteomes" id="UP000001591"/>
    </source>
</evidence>
<keyword evidence="5" id="KW-1185">Reference proteome</keyword>
<feature type="domain" description="CoA carboxyltransferase N-terminal" evidence="2">
    <location>
        <begin position="3"/>
        <end position="262"/>
    </location>
</feature>
<dbReference type="HOGENOM" id="CLU_018822_6_1_5"/>
<dbReference type="InterPro" id="IPR051047">
    <property type="entry name" value="AccD/PCCB"/>
</dbReference>
<evidence type="ECO:0000313" key="4">
    <source>
        <dbReference type="EMBL" id="ACI97675.1"/>
    </source>
</evidence>
<evidence type="ECO:0000259" key="3">
    <source>
        <dbReference type="PROSITE" id="PS50989"/>
    </source>
</evidence>
<dbReference type="GO" id="GO:0004658">
    <property type="term" value="F:propionyl-CoA carboxylase activity"/>
    <property type="evidence" value="ECO:0007669"/>
    <property type="project" value="TreeGrafter"/>
</dbReference>
<organism evidence="4 5">
    <name type="scientific">Rhodospirillum centenum (strain ATCC 51521 / SW)</name>
    <dbReference type="NCBI Taxonomy" id="414684"/>
    <lineage>
        <taxon>Bacteria</taxon>
        <taxon>Pseudomonadati</taxon>
        <taxon>Pseudomonadota</taxon>
        <taxon>Alphaproteobacteria</taxon>
        <taxon>Rhodospirillales</taxon>
        <taxon>Rhodospirillaceae</taxon>
        <taxon>Rhodospirillum</taxon>
    </lineage>
</organism>
<dbReference type="OrthoDB" id="9803706at2"/>
<proteinExistence type="predicted"/>
<dbReference type="eggNOG" id="COG4799">
    <property type="taxonomic scope" value="Bacteria"/>
</dbReference>
<dbReference type="Gene3D" id="3.90.226.10">
    <property type="entry name" value="2-enoyl-CoA Hydratase, Chain A, domain 1"/>
    <property type="match status" value="2"/>
</dbReference>
<feature type="region of interest" description="Disordered" evidence="1">
    <location>
        <begin position="253"/>
        <end position="274"/>
    </location>
</feature>
<accession>B6IQD9</accession>
<dbReference type="KEGG" id="rce:RC1_0226"/>
<dbReference type="STRING" id="414684.RC1_0226"/>
<dbReference type="PROSITE" id="PS50989">
    <property type="entry name" value="COA_CT_CTER"/>
    <property type="match status" value="1"/>
</dbReference>
<protein>
    <submittedName>
        <fullName evidence="4">Biotin dependent acyl-CoA carboxylase, putative</fullName>
    </submittedName>
</protein>
<dbReference type="PANTHER" id="PTHR43842">
    <property type="entry name" value="PROPIONYL-COA CARBOXYLASE BETA CHAIN"/>
    <property type="match status" value="1"/>
</dbReference>
<dbReference type="InterPro" id="IPR034733">
    <property type="entry name" value="AcCoA_carboxyl_beta"/>
</dbReference>
<dbReference type="EMBL" id="CP000613">
    <property type="protein sequence ID" value="ACI97675.1"/>
    <property type="molecule type" value="Genomic_DNA"/>
</dbReference>
<evidence type="ECO:0000256" key="1">
    <source>
        <dbReference type="SAM" id="MobiDB-lite"/>
    </source>
</evidence>
<dbReference type="Pfam" id="PF01039">
    <property type="entry name" value="Carboxyl_trans"/>
    <property type="match status" value="1"/>
</dbReference>
<dbReference type="PANTHER" id="PTHR43842:SF2">
    <property type="entry name" value="PROPIONYL-COA CARBOXYLASE BETA CHAIN, MITOCHONDRIAL"/>
    <property type="match status" value="1"/>
</dbReference>
<dbReference type="InterPro" id="IPR011762">
    <property type="entry name" value="COA_CT_N"/>
</dbReference>
<dbReference type="AlphaFoldDB" id="B6IQD9"/>
<dbReference type="SUPFAM" id="SSF52096">
    <property type="entry name" value="ClpP/crotonase"/>
    <property type="match status" value="2"/>
</dbReference>
<dbReference type="InterPro" id="IPR011763">
    <property type="entry name" value="COA_CT_C"/>
</dbReference>
<sequence>MVWEPEIEELRRRQELAQRMGGPEKVARQHANGRLTVRERIGKLLDAGTFREIGSLAGQARYSGDGTLEEFTPANFLFGRGRLNGRPVVVGGDDFTVRGGAADAGIFQKQIMAEQMANELRLPIVRLIDGTGGGGSVKSYEAMGFTYVPFNPGWDWVVANLATVPVVSLALGPVAGLGSARAVSSHYSLIVKGTAQMFIAGPAVVARIGPSLDKEDLGGASVHTRAGAIDDEVASEEEAFERTRRFLSYLPSSVHEAPPRGARRDDPARRDDSLLSAIPRDRRQVYKIRPVIETLVDQGSFFEMGRRHGRSLVTGFARLDGWPVALIATDPFVFGGAWDAAAAQKLIRFVDLAETFHLPVVHLVDVPGFSVGPEAEKSATIRHGARALAAVYQASVPWCSIILRRAFGVAGAGMMNHARLRYRYAWPSGDWGSLPMEGGIEVAYRAELEAAPDPAARMAEIQARLERMRSPFRTAEHFSVEEIIDPRETRSLLCEFANLAAPLRTPGPRGPAGYRP</sequence>
<dbReference type="RefSeq" id="WP_012565466.1">
    <property type="nucleotide sequence ID" value="NC_011420.2"/>
</dbReference>
<feature type="compositionally biased region" description="Basic and acidic residues" evidence="1">
    <location>
        <begin position="262"/>
        <end position="274"/>
    </location>
</feature>
<evidence type="ECO:0000259" key="2">
    <source>
        <dbReference type="PROSITE" id="PS50980"/>
    </source>
</evidence>
<dbReference type="Proteomes" id="UP000001591">
    <property type="component" value="Chromosome"/>
</dbReference>
<reference evidence="4 5" key="1">
    <citation type="journal article" date="2010" name="BMC Genomics">
        <title>Metabolic flexibility revealed in the genome of the cyst-forming alpha-1 proteobacterium Rhodospirillum centenum.</title>
        <authorList>
            <person name="Lu Y.K."/>
            <person name="Marden J."/>
            <person name="Han M."/>
            <person name="Swingley W.D."/>
            <person name="Mastrian S.D."/>
            <person name="Chowdhury S.R."/>
            <person name="Hao J."/>
            <person name="Helmy T."/>
            <person name="Kim S."/>
            <person name="Kurdoglu A.A."/>
            <person name="Matthies H.J."/>
            <person name="Rollo D."/>
            <person name="Stothard P."/>
            <person name="Blankenship R.E."/>
            <person name="Bauer C.E."/>
            <person name="Touchman J.W."/>
        </authorList>
    </citation>
    <scope>NUCLEOTIDE SEQUENCE [LARGE SCALE GENOMIC DNA]</scope>
    <source>
        <strain evidence="5">ATCC 51521 / SW</strain>
    </source>
</reference>
<feature type="domain" description="CoA carboxyltransferase C-terminal" evidence="3">
    <location>
        <begin position="270"/>
        <end position="505"/>
    </location>
</feature>
<dbReference type="PROSITE" id="PS50980">
    <property type="entry name" value="COA_CT_NTER"/>
    <property type="match status" value="1"/>
</dbReference>
<name>B6IQD9_RHOCS</name>